<comment type="caution">
    <text evidence="2">The sequence shown here is derived from an EMBL/GenBank/DDBJ whole genome shotgun (WGS) entry which is preliminary data.</text>
</comment>
<dbReference type="InterPro" id="IPR011009">
    <property type="entry name" value="Kinase-like_dom_sf"/>
</dbReference>
<dbReference type="Proteomes" id="UP001301769">
    <property type="component" value="Unassembled WGS sequence"/>
</dbReference>
<evidence type="ECO:0000313" key="3">
    <source>
        <dbReference type="Proteomes" id="UP001301769"/>
    </source>
</evidence>
<keyword evidence="3" id="KW-1185">Reference proteome</keyword>
<dbReference type="InterPro" id="IPR000719">
    <property type="entry name" value="Prot_kinase_dom"/>
</dbReference>
<accession>A0AAN6YAD7</accession>
<dbReference type="GO" id="GO:0004674">
    <property type="term" value="F:protein serine/threonine kinase activity"/>
    <property type="evidence" value="ECO:0007669"/>
    <property type="project" value="TreeGrafter"/>
</dbReference>
<dbReference type="GO" id="GO:0005524">
    <property type="term" value="F:ATP binding"/>
    <property type="evidence" value="ECO:0007669"/>
    <property type="project" value="InterPro"/>
</dbReference>
<keyword evidence="2" id="KW-0418">Kinase</keyword>
<dbReference type="Pfam" id="PF00069">
    <property type="entry name" value="Pkinase"/>
    <property type="match status" value="1"/>
</dbReference>
<dbReference type="AlphaFoldDB" id="A0AAN6YAD7"/>
<protein>
    <submittedName>
        <fullName evidence="2">Kinase-like domain-containing protein</fullName>
    </submittedName>
</protein>
<proteinExistence type="predicted"/>
<reference evidence="2" key="2">
    <citation type="submission" date="2023-05" db="EMBL/GenBank/DDBJ databases">
        <authorList>
            <consortium name="Lawrence Berkeley National Laboratory"/>
            <person name="Steindorff A."/>
            <person name="Hensen N."/>
            <person name="Bonometti L."/>
            <person name="Westerberg I."/>
            <person name="Brannstrom I.O."/>
            <person name="Guillou S."/>
            <person name="Cros-Aarteil S."/>
            <person name="Calhoun S."/>
            <person name="Haridas S."/>
            <person name="Kuo A."/>
            <person name="Mondo S."/>
            <person name="Pangilinan J."/>
            <person name="Riley R."/>
            <person name="Labutti K."/>
            <person name="Andreopoulos B."/>
            <person name="Lipzen A."/>
            <person name="Chen C."/>
            <person name="Yanf M."/>
            <person name="Daum C."/>
            <person name="Ng V."/>
            <person name="Clum A."/>
            <person name="Ohm R."/>
            <person name="Martin F."/>
            <person name="Silar P."/>
            <person name="Natvig D."/>
            <person name="Lalanne C."/>
            <person name="Gautier V."/>
            <person name="Ament-Velasquez S.L."/>
            <person name="Kruys A."/>
            <person name="Hutchinson M.I."/>
            <person name="Powell A.J."/>
            <person name="Barry K."/>
            <person name="Miller A.N."/>
            <person name="Grigoriev I.V."/>
            <person name="Debuchy R."/>
            <person name="Gladieux P."/>
            <person name="Thoren M.H."/>
            <person name="Johannesson H."/>
        </authorList>
    </citation>
    <scope>NUCLEOTIDE SEQUENCE</scope>
    <source>
        <strain evidence="2">PSN293</strain>
    </source>
</reference>
<organism evidence="2 3">
    <name type="scientific">Rhypophila decipiens</name>
    <dbReference type="NCBI Taxonomy" id="261697"/>
    <lineage>
        <taxon>Eukaryota</taxon>
        <taxon>Fungi</taxon>
        <taxon>Dikarya</taxon>
        <taxon>Ascomycota</taxon>
        <taxon>Pezizomycotina</taxon>
        <taxon>Sordariomycetes</taxon>
        <taxon>Sordariomycetidae</taxon>
        <taxon>Sordariales</taxon>
        <taxon>Naviculisporaceae</taxon>
        <taxon>Rhypophila</taxon>
    </lineage>
</organism>
<dbReference type="SUPFAM" id="SSF56112">
    <property type="entry name" value="Protein kinase-like (PK-like)"/>
    <property type="match status" value="1"/>
</dbReference>
<dbReference type="PANTHER" id="PTHR24359">
    <property type="entry name" value="SERINE/THREONINE-PROTEIN KINASE SBK1"/>
    <property type="match status" value="1"/>
</dbReference>
<evidence type="ECO:0000259" key="1">
    <source>
        <dbReference type="PROSITE" id="PS50011"/>
    </source>
</evidence>
<reference evidence="2" key="1">
    <citation type="journal article" date="2023" name="Mol. Phylogenet. Evol.">
        <title>Genome-scale phylogeny and comparative genomics of the fungal order Sordariales.</title>
        <authorList>
            <person name="Hensen N."/>
            <person name="Bonometti L."/>
            <person name="Westerberg I."/>
            <person name="Brannstrom I.O."/>
            <person name="Guillou S."/>
            <person name="Cros-Aarteil S."/>
            <person name="Calhoun S."/>
            <person name="Haridas S."/>
            <person name="Kuo A."/>
            <person name="Mondo S."/>
            <person name="Pangilinan J."/>
            <person name="Riley R."/>
            <person name="LaButti K."/>
            <person name="Andreopoulos B."/>
            <person name="Lipzen A."/>
            <person name="Chen C."/>
            <person name="Yan M."/>
            <person name="Daum C."/>
            <person name="Ng V."/>
            <person name="Clum A."/>
            <person name="Steindorff A."/>
            <person name="Ohm R.A."/>
            <person name="Martin F."/>
            <person name="Silar P."/>
            <person name="Natvig D.O."/>
            <person name="Lalanne C."/>
            <person name="Gautier V."/>
            <person name="Ament-Velasquez S.L."/>
            <person name="Kruys A."/>
            <person name="Hutchinson M.I."/>
            <person name="Powell A.J."/>
            <person name="Barry K."/>
            <person name="Miller A.N."/>
            <person name="Grigoriev I.V."/>
            <person name="Debuchy R."/>
            <person name="Gladieux P."/>
            <person name="Hiltunen Thoren M."/>
            <person name="Johannesson H."/>
        </authorList>
    </citation>
    <scope>NUCLEOTIDE SEQUENCE</scope>
    <source>
        <strain evidence="2">PSN293</strain>
    </source>
</reference>
<dbReference type="Gene3D" id="1.10.510.10">
    <property type="entry name" value="Transferase(Phosphotransferase) domain 1"/>
    <property type="match status" value="1"/>
</dbReference>
<dbReference type="SMART" id="SM00220">
    <property type="entry name" value="S_TKc"/>
    <property type="match status" value="1"/>
</dbReference>
<keyword evidence="2" id="KW-0808">Transferase</keyword>
<evidence type="ECO:0000313" key="2">
    <source>
        <dbReference type="EMBL" id="KAK4214905.1"/>
    </source>
</evidence>
<name>A0AAN6YAD7_9PEZI</name>
<dbReference type="PANTHER" id="PTHR24359:SF37">
    <property type="entry name" value="PROTEIN KINASE DOMAIN-CONTAINING PROTEIN"/>
    <property type="match status" value="1"/>
</dbReference>
<feature type="domain" description="Protein kinase" evidence="1">
    <location>
        <begin position="214"/>
        <end position="517"/>
    </location>
</feature>
<dbReference type="EMBL" id="MU858086">
    <property type="protein sequence ID" value="KAK4214905.1"/>
    <property type="molecule type" value="Genomic_DNA"/>
</dbReference>
<gene>
    <name evidence="2" type="ORF">QBC37DRAFT_282810</name>
</gene>
<sequence length="517" mass="58592">MPPNDVSIPYVKRVNTLLVDAEIQSDWRGTRSFFVPCTSLAAIVNRRCVERVLEDVTDITKPEGKEIVARIWGTSSTSCEDSEDDEPSFRKVLATLIRIDKHKSILDFMKHNPPINDQVLPLYMVHNLEGRRCGLALGSSKNTPIAFTTGWTIDDCEKFLSIQWRFYPTFFAVEGNKDDNDGHKKVHYECHPETILPFVYRPSPTSTWNHPGPVSPRQDPIIGGFSIVSFHELHRSQQNLRRYTTEGADRKVAVKRLITPNRDEFDKELKMLIRLTPLRTPHLAKLLATFEIQGKSATERDFCFMSEKADSSLQDFWKQEPSDLPNASPAGLRRWVAQQCHGLAEGMQLIHDYKYEQQNVLESKIGFGAAPTPKHGFHGDIKPGNILVYNTWVGHENNLGLLQITDFGISSFHHTASLSGISRGRDAHSYRPPESNLPFMKTTQSHDIWTLGCLFLDFLTWLVKGTEAIVDFQNKRRSYGFSDNEVISTFYQVDGQDGRTVISISDEVLAVSQIASI</sequence>
<dbReference type="PROSITE" id="PS50011">
    <property type="entry name" value="PROTEIN_KINASE_DOM"/>
    <property type="match status" value="1"/>
</dbReference>